<evidence type="ECO:0000259" key="3">
    <source>
        <dbReference type="Pfam" id="PF00107"/>
    </source>
</evidence>
<dbReference type="GO" id="GO:0005739">
    <property type="term" value="C:mitochondrion"/>
    <property type="evidence" value="ECO:0007669"/>
    <property type="project" value="TreeGrafter"/>
</dbReference>
<dbReference type="PANTHER" id="PTHR43981">
    <property type="entry name" value="ENOYL-[ACYL-CARRIER-PROTEIN] REDUCTASE, MITOCHONDRIAL"/>
    <property type="match status" value="1"/>
</dbReference>
<dbReference type="PANTHER" id="PTHR43981:SF2">
    <property type="entry name" value="ENOYL-[ACYL-CARRIER-PROTEIN] REDUCTASE, MITOCHONDRIAL"/>
    <property type="match status" value="1"/>
</dbReference>
<evidence type="ECO:0000256" key="1">
    <source>
        <dbReference type="ARBA" id="ARBA00022857"/>
    </source>
</evidence>
<organism evidence="4">
    <name type="scientific">marine metagenome</name>
    <dbReference type="NCBI Taxonomy" id="408172"/>
    <lineage>
        <taxon>unclassified sequences</taxon>
        <taxon>metagenomes</taxon>
        <taxon>ecological metagenomes</taxon>
    </lineage>
</organism>
<proteinExistence type="predicted"/>
<dbReference type="EMBL" id="UINC01097387">
    <property type="protein sequence ID" value="SVC55046.1"/>
    <property type="molecule type" value="Genomic_DNA"/>
</dbReference>
<dbReference type="Gene3D" id="3.40.50.720">
    <property type="entry name" value="NAD(P)-binding Rossmann-like Domain"/>
    <property type="match status" value="1"/>
</dbReference>
<reference evidence="4" key="1">
    <citation type="submission" date="2018-05" db="EMBL/GenBank/DDBJ databases">
        <authorList>
            <person name="Lanie J.A."/>
            <person name="Ng W.-L."/>
            <person name="Kazmierczak K.M."/>
            <person name="Andrzejewski T.M."/>
            <person name="Davidsen T.M."/>
            <person name="Wayne K.J."/>
            <person name="Tettelin H."/>
            <person name="Glass J.I."/>
            <person name="Rusch D."/>
            <person name="Podicherti R."/>
            <person name="Tsui H.-C.T."/>
            <person name="Winkler M.E."/>
        </authorList>
    </citation>
    <scope>NUCLEOTIDE SEQUENCE</scope>
</reference>
<dbReference type="InterPro" id="IPR036291">
    <property type="entry name" value="NAD(P)-bd_dom_sf"/>
</dbReference>
<keyword evidence="1" id="KW-0521">NADP</keyword>
<dbReference type="GO" id="GO:0006631">
    <property type="term" value="P:fatty acid metabolic process"/>
    <property type="evidence" value="ECO:0007669"/>
    <property type="project" value="TreeGrafter"/>
</dbReference>
<feature type="non-terminal residue" evidence="4">
    <location>
        <position position="1"/>
    </location>
</feature>
<dbReference type="SUPFAM" id="SSF51735">
    <property type="entry name" value="NAD(P)-binding Rossmann-fold domains"/>
    <property type="match status" value="1"/>
</dbReference>
<gene>
    <name evidence="4" type="ORF">METZ01_LOCUS307900</name>
</gene>
<dbReference type="Gene3D" id="3.90.180.10">
    <property type="entry name" value="Medium-chain alcohol dehydrogenases, catalytic domain"/>
    <property type="match status" value="1"/>
</dbReference>
<keyword evidence="2" id="KW-0560">Oxidoreductase</keyword>
<dbReference type="InterPro" id="IPR051034">
    <property type="entry name" value="Mito_Enoyl-ACP_Reductase"/>
</dbReference>
<evidence type="ECO:0000256" key="2">
    <source>
        <dbReference type="ARBA" id="ARBA00023002"/>
    </source>
</evidence>
<evidence type="ECO:0000313" key="4">
    <source>
        <dbReference type="EMBL" id="SVC55046.1"/>
    </source>
</evidence>
<dbReference type="InterPro" id="IPR013149">
    <property type="entry name" value="ADH-like_C"/>
</dbReference>
<dbReference type="Pfam" id="PF00107">
    <property type="entry name" value="ADH_zinc_N"/>
    <property type="match status" value="1"/>
</dbReference>
<dbReference type="GO" id="GO:0016491">
    <property type="term" value="F:oxidoreductase activity"/>
    <property type="evidence" value="ECO:0007669"/>
    <property type="project" value="UniProtKB-KW"/>
</dbReference>
<name>A0A382N1W4_9ZZZZ</name>
<feature type="domain" description="Alcohol dehydrogenase-like C-terminal" evidence="3">
    <location>
        <begin position="12"/>
        <end position="125"/>
    </location>
</feature>
<protein>
    <recommendedName>
        <fullName evidence="3">Alcohol dehydrogenase-like C-terminal domain-containing protein</fullName>
    </recommendedName>
</protein>
<accession>A0A382N1W4</accession>
<sequence>DWVIQNAANSSVGRYLIQLARAKCIFTINVVRRSDLIEELIELGADLVFEDGVDLADRVRKEIGDANIPLGIDAVAGKATSNLAETLSEGGTVVNYGLLSGEPCQLTPDMIVFKGITLTGFWLAKKLGSMSLDKIQETYKNLASKIINGDLYVPVEAIYDLGHFEDALRHAYRGGRNGKILFAPNG</sequence>
<dbReference type="AlphaFoldDB" id="A0A382N1W4"/>